<gene>
    <name evidence="1" type="ORF">SBF1_4750005</name>
</gene>
<accession>A0A2U3LF09</accession>
<reference evidence="2" key="1">
    <citation type="submission" date="2018-02" db="EMBL/GenBank/DDBJ databases">
        <authorList>
            <person name="Hausmann B."/>
        </authorList>
    </citation>
    <scope>NUCLEOTIDE SEQUENCE [LARGE SCALE GENOMIC DNA]</scope>
    <source>
        <strain evidence="2">Peat soil MAG SbF1</strain>
    </source>
</reference>
<proteinExistence type="predicted"/>
<evidence type="ECO:0000313" key="2">
    <source>
        <dbReference type="Proteomes" id="UP000238916"/>
    </source>
</evidence>
<evidence type="ECO:0000313" key="1">
    <source>
        <dbReference type="EMBL" id="SPF50400.1"/>
    </source>
</evidence>
<name>A0A2U3LF09_9FIRM</name>
<dbReference type="EMBL" id="OMOF01000418">
    <property type="protein sequence ID" value="SPF50400.1"/>
    <property type="molecule type" value="Genomic_DNA"/>
</dbReference>
<protein>
    <submittedName>
        <fullName evidence="1">Uncharacterized protein</fullName>
    </submittedName>
</protein>
<dbReference type="Proteomes" id="UP000238916">
    <property type="component" value="Unassembled WGS sequence"/>
</dbReference>
<sequence length="166" mass="19370">MDVPELEEIRQEWAVKLKLLPEEITLEVIKKPGLFSHQWEVRLIWQGSKEQASLLNPSQVRWDETKYVLILGEGVKRFAPFVQAGEVWFNGKRQDKPFRIETGDQLEFYPMTKTGKLTWELQVRLHGLSAVAKVSHEQAGHYVLSKNLPVLEEIDRAMRKFGMRRS</sequence>
<organism evidence="1 2">
    <name type="scientific">Candidatus Desulfosporosinus infrequens</name>
    <dbReference type="NCBI Taxonomy" id="2043169"/>
    <lineage>
        <taxon>Bacteria</taxon>
        <taxon>Bacillati</taxon>
        <taxon>Bacillota</taxon>
        <taxon>Clostridia</taxon>
        <taxon>Eubacteriales</taxon>
        <taxon>Desulfitobacteriaceae</taxon>
        <taxon>Desulfosporosinus</taxon>
    </lineage>
</organism>
<dbReference type="AlphaFoldDB" id="A0A2U3LF09"/>